<dbReference type="InterPro" id="IPR004175">
    <property type="entry name" value="RNA_CPDase"/>
</dbReference>
<dbReference type="GO" id="GO:0004113">
    <property type="term" value="F:2',3'-cyclic-nucleotide 3'-phosphodiesterase activity"/>
    <property type="evidence" value="ECO:0007669"/>
    <property type="project" value="InterPro"/>
</dbReference>
<dbReference type="Gene3D" id="3.90.1140.10">
    <property type="entry name" value="Cyclic phosphodiesterase"/>
    <property type="match status" value="1"/>
</dbReference>
<comment type="function">
    <text evidence="2">Hydrolyzes RNA 2',3'-cyclic phosphodiester to an RNA 2'-phosphomonoester.</text>
</comment>
<dbReference type="SUPFAM" id="SSF55144">
    <property type="entry name" value="LigT-like"/>
    <property type="match status" value="1"/>
</dbReference>
<dbReference type="PANTHER" id="PTHR35561">
    <property type="entry name" value="RNA 2',3'-CYCLIC PHOSPHODIESTERASE"/>
    <property type="match status" value="1"/>
</dbReference>
<reference evidence="3 4" key="1">
    <citation type="submission" date="2014-02" db="EMBL/GenBank/DDBJ databases">
        <title>Whole genome sequence of Sphingobium chlorophenolicum NBRC 16172.</title>
        <authorList>
            <person name="Gan H.M."/>
            <person name="Gan H.Y."/>
            <person name="Chew T.H."/>
            <person name="Savka M.A."/>
        </authorList>
    </citation>
    <scope>NUCLEOTIDE SEQUENCE [LARGE SCALE GENOMIC DNA]</scope>
    <source>
        <strain evidence="3 4">NBRC 16172</strain>
    </source>
</reference>
<dbReference type="NCBIfam" id="TIGR02258">
    <property type="entry name" value="2_5_ligase"/>
    <property type="match status" value="1"/>
</dbReference>
<dbReference type="GO" id="GO:0008664">
    <property type="term" value="F:RNA 2',3'-cyclic 3'-phosphodiesterase activity"/>
    <property type="evidence" value="ECO:0007669"/>
    <property type="project" value="UniProtKB-EC"/>
</dbReference>
<dbReference type="RefSeq" id="WP_037448862.1">
    <property type="nucleotide sequence ID" value="NZ_JFHR01000010.1"/>
</dbReference>
<dbReference type="AlphaFoldDB" id="A0A081RH06"/>
<feature type="active site" description="Proton acceptor" evidence="2">
    <location>
        <position position="121"/>
    </location>
</feature>
<dbReference type="PANTHER" id="PTHR35561:SF1">
    <property type="entry name" value="RNA 2',3'-CYCLIC PHOSPHODIESTERASE"/>
    <property type="match status" value="1"/>
</dbReference>
<comment type="catalytic activity">
    <reaction evidence="2">
        <text>a 3'-end 2',3'-cyclophospho-ribonucleotide-RNA + H2O = a 3'-end 2'-phospho-ribonucleotide-RNA + H(+)</text>
        <dbReference type="Rhea" id="RHEA:11828"/>
        <dbReference type="Rhea" id="RHEA-COMP:10464"/>
        <dbReference type="Rhea" id="RHEA-COMP:17353"/>
        <dbReference type="ChEBI" id="CHEBI:15377"/>
        <dbReference type="ChEBI" id="CHEBI:15378"/>
        <dbReference type="ChEBI" id="CHEBI:83064"/>
        <dbReference type="ChEBI" id="CHEBI:173113"/>
        <dbReference type="EC" id="3.1.4.58"/>
    </reaction>
</comment>
<evidence type="ECO:0000313" key="4">
    <source>
        <dbReference type="Proteomes" id="UP000028411"/>
    </source>
</evidence>
<accession>A0A081RH06</accession>
<comment type="similarity">
    <text evidence="2">Belongs to the 2H phosphoesterase superfamily. ThpR family.</text>
</comment>
<dbReference type="EC" id="3.1.4.58" evidence="2"/>
<dbReference type="eggNOG" id="COG1514">
    <property type="taxonomic scope" value="Bacteria"/>
</dbReference>
<feature type="short sequence motif" description="HXTX 2" evidence="2">
    <location>
        <begin position="121"/>
        <end position="124"/>
    </location>
</feature>
<dbReference type="EMBL" id="JFHR01000010">
    <property type="protein sequence ID" value="KEQ54479.1"/>
    <property type="molecule type" value="Genomic_DNA"/>
</dbReference>
<feature type="active site" description="Proton donor" evidence="2">
    <location>
        <position position="37"/>
    </location>
</feature>
<gene>
    <name evidence="3" type="ORF">BV95_01287</name>
</gene>
<dbReference type="InterPro" id="IPR009097">
    <property type="entry name" value="Cyclic_Pdiesterase"/>
</dbReference>
<keyword evidence="3" id="KW-0436">Ligase</keyword>
<evidence type="ECO:0000256" key="2">
    <source>
        <dbReference type="HAMAP-Rule" id="MF_01940"/>
    </source>
</evidence>
<dbReference type="PATRIC" id="fig|46429.4.peg.1251"/>
<sequence length="191" mass="21289">MHRLFVAIRPPSGIRAGLLSLMHGIVGARWQDDDQLHLTLRFVGEVDRPQADDLADALGHIRFFPFEIALSGVGCFDRKGQVHTLWAGVQPRDPLAQLHQKVDRACVRTGLPPDNRNYFPHITLARFGRTAGTMEPFMALHAALASAPFTVDEFALYESQLGQTGSTYHMIERYRADLPSPTNRSSSTPTR</sequence>
<organism evidence="3 4">
    <name type="scientific">Sphingobium chlorophenolicum</name>
    <dbReference type="NCBI Taxonomy" id="46429"/>
    <lineage>
        <taxon>Bacteria</taxon>
        <taxon>Pseudomonadati</taxon>
        <taxon>Pseudomonadota</taxon>
        <taxon>Alphaproteobacteria</taxon>
        <taxon>Sphingomonadales</taxon>
        <taxon>Sphingomonadaceae</taxon>
        <taxon>Sphingobium</taxon>
    </lineage>
</organism>
<evidence type="ECO:0000256" key="1">
    <source>
        <dbReference type="ARBA" id="ARBA00022801"/>
    </source>
</evidence>
<comment type="caution">
    <text evidence="3">The sequence shown here is derived from an EMBL/GenBank/DDBJ whole genome shotgun (WGS) entry which is preliminary data.</text>
</comment>
<dbReference type="HAMAP" id="MF_01940">
    <property type="entry name" value="RNA_CPDase"/>
    <property type="match status" value="1"/>
</dbReference>
<proteinExistence type="inferred from homology"/>
<dbReference type="OrthoDB" id="9793819at2"/>
<dbReference type="GO" id="GO:0016874">
    <property type="term" value="F:ligase activity"/>
    <property type="evidence" value="ECO:0007669"/>
    <property type="project" value="UniProtKB-KW"/>
</dbReference>
<dbReference type="Pfam" id="PF13563">
    <property type="entry name" value="2_5_RNA_ligase2"/>
    <property type="match status" value="1"/>
</dbReference>
<evidence type="ECO:0000313" key="3">
    <source>
        <dbReference type="EMBL" id="KEQ54479.1"/>
    </source>
</evidence>
<name>A0A081RH06_SPHCR</name>
<keyword evidence="1 2" id="KW-0378">Hydrolase</keyword>
<dbReference type="Proteomes" id="UP000028411">
    <property type="component" value="Unassembled WGS sequence"/>
</dbReference>
<feature type="short sequence motif" description="HXTX 1" evidence="2">
    <location>
        <begin position="37"/>
        <end position="40"/>
    </location>
</feature>
<protein>
    <recommendedName>
        <fullName evidence="2">RNA 2',3'-cyclic phosphodiesterase</fullName>
        <shortName evidence="2">RNA 2',3'-CPDase</shortName>
        <ecNumber evidence="2">3.1.4.58</ecNumber>
    </recommendedName>
</protein>